<dbReference type="Gene3D" id="1.25.40.10">
    <property type="entry name" value="Tetratricopeptide repeat domain"/>
    <property type="match status" value="1"/>
</dbReference>
<name>A0A2K8Z3I0_9BACT</name>
<reference evidence="2 3" key="1">
    <citation type="submission" date="2017-11" db="EMBL/GenBank/DDBJ databases">
        <title>Taxonomic description and genome sequences of Spirosoma HA7 sp. nov., isolated from pollen microhabitat of Corylus avellana.</title>
        <authorList>
            <person name="Ambika Manirajan B."/>
            <person name="Suarez C."/>
            <person name="Ratering S."/>
            <person name="Geissler-Plaum R."/>
            <person name="Cardinale M."/>
            <person name="Sylvia S."/>
        </authorList>
    </citation>
    <scope>NUCLEOTIDE SEQUENCE [LARGE SCALE GENOMIC DNA]</scope>
    <source>
        <strain evidence="2 3">HA7</strain>
    </source>
</reference>
<dbReference type="SUPFAM" id="SSF48452">
    <property type="entry name" value="TPR-like"/>
    <property type="match status" value="1"/>
</dbReference>
<dbReference type="RefSeq" id="WP_100990491.1">
    <property type="nucleotide sequence ID" value="NZ_CP025096.1"/>
</dbReference>
<keyword evidence="3" id="KW-1185">Reference proteome</keyword>
<accession>A0A2K8Z3I0</accession>
<feature type="signal peptide" evidence="1">
    <location>
        <begin position="1"/>
        <end position="21"/>
    </location>
</feature>
<dbReference type="Proteomes" id="UP000232883">
    <property type="component" value="Chromosome"/>
</dbReference>
<dbReference type="KEGG" id="spir:CWM47_22815"/>
<protein>
    <recommendedName>
        <fullName evidence="4">Tetratricopeptide repeat protein</fullName>
    </recommendedName>
</protein>
<sequence>MKPLIPILSLTLILAVTSVKAQDQYQAAMSQLVTYSDTAKSIDNLKLANSFGRIAETEKTKWLPFYYASLFTTLESLKQTNLGQIDPLCDQATQYLDQTDKLAPNNSEVYCLRSLIALARIKVNQTARGMAGLMEAQQALETANKLDPTNPRVYHMLGQQAFNTPEAFGGSKEKALQYFEKALSLLESQKDRESTIDVHWGTRTTVPMIAICRKYLNTVTKAN</sequence>
<evidence type="ECO:0000313" key="3">
    <source>
        <dbReference type="Proteomes" id="UP000232883"/>
    </source>
</evidence>
<gene>
    <name evidence="2" type="ORF">CWM47_22815</name>
</gene>
<evidence type="ECO:0000313" key="2">
    <source>
        <dbReference type="EMBL" id="AUD04425.1"/>
    </source>
</evidence>
<organism evidence="2 3">
    <name type="scientific">Spirosoma pollinicola</name>
    <dbReference type="NCBI Taxonomy" id="2057025"/>
    <lineage>
        <taxon>Bacteria</taxon>
        <taxon>Pseudomonadati</taxon>
        <taxon>Bacteroidota</taxon>
        <taxon>Cytophagia</taxon>
        <taxon>Cytophagales</taxon>
        <taxon>Cytophagaceae</taxon>
        <taxon>Spirosoma</taxon>
    </lineage>
</organism>
<keyword evidence="1" id="KW-0732">Signal</keyword>
<feature type="chain" id="PRO_5014648984" description="Tetratricopeptide repeat protein" evidence="1">
    <location>
        <begin position="22"/>
        <end position="223"/>
    </location>
</feature>
<evidence type="ECO:0000256" key="1">
    <source>
        <dbReference type="SAM" id="SignalP"/>
    </source>
</evidence>
<evidence type="ECO:0008006" key="4">
    <source>
        <dbReference type="Google" id="ProtNLM"/>
    </source>
</evidence>
<dbReference type="InterPro" id="IPR011990">
    <property type="entry name" value="TPR-like_helical_dom_sf"/>
</dbReference>
<dbReference type="OrthoDB" id="1150971at2"/>
<proteinExistence type="predicted"/>
<dbReference type="AlphaFoldDB" id="A0A2K8Z3I0"/>
<dbReference type="EMBL" id="CP025096">
    <property type="protein sequence ID" value="AUD04425.1"/>
    <property type="molecule type" value="Genomic_DNA"/>
</dbReference>